<dbReference type="AlphaFoldDB" id="A0A9N8E495"/>
<name>A0A9N8E495_9STRA</name>
<dbReference type="EMBL" id="CAICTM010000602">
    <property type="protein sequence ID" value="CAB9513639.1"/>
    <property type="molecule type" value="Genomic_DNA"/>
</dbReference>
<accession>A0A9N8E495</accession>
<keyword evidence="2" id="KW-1185">Reference proteome</keyword>
<comment type="caution">
    <text evidence="1">The sequence shown here is derived from an EMBL/GenBank/DDBJ whole genome shotgun (WGS) entry which is preliminary data.</text>
</comment>
<dbReference type="Proteomes" id="UP001153069">
    <property type="component" value="Unassembled WGS sequence"/>
</dbReference>
<gene>
    <name evidence="1" type="ORF">SEMRO_603_G174010.1</name>
</gene>
<evidence type="ECO:0000313" key="1">
    <source>
        <dbReference type="EMBL" id="CAB9513639.1"/>
    </source>
</evidence>
<protein>
    <submittedName>
        <fullName evidence="1">Uncharacterized protein</fullName>
    </submittedName>
</protein>
<dbReference type="OrthoDB" id="202027at2759"/>
<organism evidence="1 2">
    <name type="scientific">Seminavis robusta</name>
    <dbReference type="NCBI Taxonomy" id="568900"/>
    <lineage>
        <taxon>Eukaryota</taxon>
        <taxon>Sar</taxon>
        <taxon>Stramenopiles</taxon>
        <taxon>Ochrophyta</taxon>
        <taxon>Bacillariophyta</taxon>
        <taxon>Bacillariophyceae</taxon>
        <taxon>Bacillariophycidae</taxon>
        <taxon>Naviculales</taxon>
        <taxon>Naviculaceae</taxon>
        <taxon>Seminavis</taxon>
    </lineage>
</organism>
<evidence type="ECO:0000313" key="2">
    <source>
        <dbReference type="Proteomes" id="UP001153069"/>
    </source>
</evidence>
<reference evidence="1" key="1">
    <citation type="submission" date="2020-06" db="EMBL/GenBank/DDBJ databases">
        <authorList>
            <consortium name="Plant Systems Biology data submission"/>
        </authorList>
    </citation>
    <scope>NUCLEOTIDE SEQUENCE</scope>
    <source>
        <strain evidence="1">D6</strain>
    </source>
</reference>
<proteinExistence type="predicted"/>
<sequence>MAPGLSVFSFTREFVGPKYAGLAALADVPTKLYTLLLIPYYLRFRSESLGNDSEKATDAKATKQKPSTVNRLKGIFGDPFNLAISSGLVLAALGRPVSTLGFAGKAVGSLAQAQTAILFLVIGIKLKFGGDRPKLCLQLLLARHGFCSLAMAAFLKIFLSGVGTAPRLAAVLSSHAACSIIAFGQMSKVAANGVKGYDTDLAFDIVALSFPFTVMLNTVACLAGAGYVERLPLIGASFLVLSAGIGKVTS</sequence>